<name>A0A517XRL2_9BACT</name>
<comment type="catalytic activity">
    <reaction evidence="9 10">
        <text>IMP + H2O = 5-formamido-1-(5-phospho-D-ribosyl)imidazole-4-carboxamide</text>
        <dbReference type="Rhea" id="RHEA:18445"/>
        <dbReference type="ChEBI" id="CHEBI:15377"/>
        <dbReference type="ChEBI" id="CHEBI:58053"/>
        <dbReference type="ChEBI" id="CHEBI:58467"/>
        <dbReference type="EC" id="3.5.4.10"/>
    </reaction>
</comment>
<comment type="catalytic activity">
    <reaction evidence="8 10">
        <text>(6R)-10-formyltetrahydrofolate + 5-amino-1-(5-phospho-beta-D-ribosyl)imidazole-4-carboxamide = 5-formamido-1-(5-phospho-D-ribosyl)imidazole-4-carboxamide + (6S)-5,6,7,8-tetrahydrofolate</text>
        <dbReference type="Rhea" id="RHEA:22192"/>
        <dbReference type="ChEBI" id="CHEBI:57453"/>
        <dbReference type="ChEBI" id="CHEBI:58467"/>
        <dbReference type="ChEBI" id="CHEBI:58475"/>
        <dbReference type="ChEBI" id="CHEBI:195366"/>
        <dbReference type="EC" id="2.1.2.3"/>
    </reaction>
</comment>
<dbReference type="GO" id="GO:0004643">
    <property type="term" value="F:phosphoribosylaminoimidazolecarboxamide formyltransferase activity"/>
    <property type="evidence" value="ECO:0007669"/>
    <property type="project" value="UniProtKB-UniRule"/>
</dbReference>
<evidence type="ECO:0000256" key="4">
    <source>
        <dbReference type="ARBA" id="ARBA00022679"/>
    </source>
</evidence>
<dbReference type="Pfam" id="PF02142">
    <property type="entry name" value="MGS"/>
    <property type="match status" value="1"/>
</dbReference>
<comment type="similarity">
    <text evidence="3 10">Belongs to the PurH family.</text>
</comment>
<comment type="domain">
    <text evidence="10">The IMP cyclohydrolase activity resides in the N-terminal region.</text>
</comment>
<evidence type="ECO:0000256" key="2">
    <source>
        <dbReference type="ARBA" id="ARBA00004954"/>
    </source>
</evidence>
<sequence length="532" mass="57114">MLRPIRRALLSVSDKTGLVDLATELATKFGVELVATGGTKKAISDAGLPVKDVSDLTGFPEILDGRVKTLHPALYAGLLARRDKTEHMVTLAAHQLPEIDLVVCNLYPFEETVAEEGVTEAQAIEKIDIGGPCMVRAAAKNHDAVAVLVEPEQYDDFLLELKNHDGQLPKDFRKELAFVAFQRVTQYDAAIAEYFHGLMPDAEPDDEADEPTEWADEIDPPFDLKQTLRYGENPHQKAAFYVEPDLEHPCVASALQLHGKELSYNNILDLDSALNLAREFSAPAAVVVKHNNPCGAATAASLADAFRQAWDGDPLSAFGGIIAFNRPVDAATAAALTDPTAKRFVECVIAPDFEPAALAALRGWKENVRLLRTGELTGGPEGLDYRRVDGGLLVQTRDTGADNPDAWKVATKRKPTDAEAAALRFAWLVCKHVKSNAIVLATGTQVVGVGAGQMSRVVSVDIAAKKAGDRSKGSVLASDAFFPFPDNVELAAAAGVTAIVQPGGSVKDADSVEACDKHGIAMLFTGVRHFRH</sequence>
<dbReference type="SUPFAM" id="SSF53927">
    <property type="entry name" value="Cytidine deaminase-like"/>
    <property type="match status" value="1"/>
</dbReference>
<evidence type="ECO:0000313" key="12">
    <source>
        <dbReference type="EMBL" id="QDU20151.1"/>
    </source>
</evidence>
<proteinExistence type="inferred from homology"/>
<dbReference type="GO" id="GO:0006189">
    <property type="term" value="P:'de novo' IMP biosynthetic process"/>
    <property type="evidence" value="ECO:0007669"/>
    <property type="project" value="UniProtKB-UniRule"/>
</dbReference>
<dbReference type="UniPathway" id="UPA00074">
    <property type="reaction ID" value="UER00133"/>
</dbReference>
<dbReference type="Gene3D" id="3.40.140.20">
    <property type="match status" value="2"/>
</dbReference>
<dbReference type="Gene3D" id="3.40.50.1380">
    <property type="entry name" value="Methylglyoxal synthase-like domain"/>
    <property type="match status" value="1"/>
</dbReference>
<dbReference type="InterPro" id="IPR016193">
    <property type="entry name" value="Cytidine_deaminase-like"/>
</dbReference>
<evidence type="ECO:0000256" key="10">
    <source>
        <dbReference type="HAMAP-Rule" id="MF_00139"/>
    </source>
</evidence>
<dbReference type="EC" id="2.1.2.3" evidence="10"/>
<keyword evidence="4 10" id="KW-0808">Transferase</keyword>
<feature type="domain" description="MGS-like" evidence="11">
    <location>
        <begin position="1"/>
        <end position="149"/>
    </location>
</feature>
<dbReference type="SUPFAM" id="SSF52335">
    <property type="entry name" value="Methylglyoxal synthase-like"/>
    <property type="match status" value="1"/>
</dbReference>
<evidence type="ECO:0000256" key="7">
    <source>
        <dbReference type="ARBA" id="ARBA00023268"/>
    </source>
</evidence>
<dbReference type="NCBIfam" id="NF002049">
    <property type="entry name" value="PRK00881.1"/>
    <property type="match status" value="1"/>
</dbReference>
<dbReference type="GO" id="GO:0003937">
    <property type="term" value="F:IMP cyclohydrolase activity"/>
    <property type="evidence" value="ECO:0007669"/>
    <property type="project" value="UniProtKB-UniRule"/>
</dbReference>
<keyword evidence="5 10" id="KW-0658">Purine biosynthesis</keyword>
<protein>
    <recommendedName>
        <fullName evidence="10">Bifunctional purine biosynthesis protein PurH</fullName>
    </recommendedName>
    <domain>
        <recommendedName>
            <fullName evidence="10">Phosphoribosylaminoimidazolecarboxamide formyltransferase</fullName>
            <ecNumber evidence="10">2.1.2.3</ecNumber>
        </recommendedName>
        <alternativeName>
            <fullName evidence="10">AICAR transformylase</fullName>
        </alternativeName>
    </domain>
    <domain>
        <recommendedName>
            <fullName evidence="10">IMP cyclohydrolase</fullName>
            <ecNumber evidence="10">3.5.4.10</ecNumber>
        </recommendedName>
        <alternativeName>
            <fullName evidence="10">ATIC</fullName>
        </alternativeName>
        <alternativeName>
            <fullName evidence="10">IMP synthase</fullName>
        </alternativeName>
        <alternativeName>
            <fullName evidence="10">Inosinicase</fullName>
        </alternativeName>
    </domain>
</protein>
<dbReference type="CDD" id="cd01421">
    <property type="entry name" value="IMPCH"/>
    <property type="match status" value="1"/>
</dbReference>
<comment type="pathway">
    <text evidence="2 10">Purine metabolism; IMP biosynthesis via de novo pathway; 5-formamido-1-(5-phospho-D-ribosyl)imidazole-4-carboxamide from 5-amino-1-(5-phospho-D-ribosyl)imidazole-4-carboxamide (10-formyl THF route): step 1/1.</text>
</comment>
<dbReference type="OrthoDB" id="9802065at2"/>
<dbReference type="RefSeq" id="WP_145237222.1">
    <property type="nucleotide sequence ID" value="NZ_CP036273.1"/>
</dbReference>
<keyword evidence="7 10" id="KW-0511">Multifunctional enzyme</keyword>
<dbReference type="SMART" id="SM00851">
    <property type="entry name" value="MGS"/>
    <property type="match status" value="1"/>
</dbReference>
<keyword evidence="6 10" id="KW-0378">Hydrolase</keyword>
<dbReference type="PANTHER" id="PTHR11692:SF0">
    <property type="entry name" value="BIFUNCTIONAL PURINE BIOSYNTHESIS PROTEIN ATIC"/>
    <property type="match status" value="1"/>
</dbReference>
<dbReference type="EMBL" id="CP036273">
    <property type="protein sequence ID" value="QDU20151.1"/>
    <property type="molecule type" value="Genomic_DNA"/>
</dbReference>
<evidence type="ECO:0000259" key="11">
    <source>
        <dbReference type="PROSITE" id="PS51855"/>
    </source>
</evidence>
<dbReference type="SMART" id="SM00798">
    <property type="entry name" value="AICARFT_IMPCHas"/>
    <property type="match status" value="1"/>
</dbReference>
<reference evidence="12 13" key="1">
    <citation type="submission" date="2019-02" db="EMBL/GenBank/DDBJ databases">
        <title>Deep-cultivation of Planctomycetes and their phenomic and genomic characterization uncovers novel biology.</title>
        <authorList>
            <person name="Wiegand S."/>
            <person name="Jogler M."/>
            <person name="Boedeker C."/>
            <person name="Pinto D."/>
            <person name="Vollmers J."/>
            <person name="Rivas-Marin E."/>
            <person name="Kohn T."/>
            <person name="Peeters S.H."/>
            <person name="Heuer A."/>
            <person name="Rast P."/>
            <person name="Oberbeckmann S."/>
            <person name="Bunk B."/>
            <person name="Jeske O."/>
            <person name="Meyerdierks A."/>
            <person name="Storesund J.E."/>
            <person name="Kallscheuer N."/>
            <person name="Luecker S."/>
            <person name="Lage O.M."/>
            <person name="Pohl T."/>
            <person name="Merkel B.J."/>
            <person name="Hornburger P."/>
            <person name="Mueller R.-W."/>
            <person name="Bruemmer F."/>
            <person name="Labrenz M."/>
            <person name="Spormann A.M."/>
            <person name="Op den Camp H."/>
            <person name="Overmann J."/>
            <person name="Amann R."/>
            <person name="Jetten M.S.M."/>
            <person name="Mascher T."/>
            <person name="Medema M.H."/>
            <person name="Devos D.P."/>
            <person name="Kaster A.-K."/>
            <person name="Ovreas L."/>
            <person name="Rohde M."/>
            <person name="Galperin M.Y."/>
            <person name="Jogler C."/>
        </authorList>
    </citation>
    <scope>NUCLEOTIDE SEQUENCE [LARGE SCALE GENOMIC DNA]</scope>
    <source>
        <strain evidence="12 13">ETA_A1</strain>
    </source>
</reference>
<evidence type="ECO:0000256" key="3">
    <source>
        <dbReference type="ARBA" id="ARBA00007667"/>
    </source>
</evidence>
<dbReference type="InterPro" id="IPR036914">
    <property type="entry name" value="MGS-like_dom_sf"/>
</dbReference>
<evidence type="ECO:0000256" key="1">
    <source>
        <dbReference type="ARBA" id="ARBA00004844"/>
    </source>
</evidence>
<dbReference type="AlphaFoldDB" id="A0A517XRL2"/>
<dbReference type="NCBIfam" id="TIGR00355">
    <property type="entry name" value="purH"/>
    <property type="match status" value="1"/>
</dbReference>
<dbReference type="EC" id="3.5.4.10" evidence="10"/>
<dbReference type="Pfam" id="PF01808">
    <property type="entry name" value="AICARFT_IMPCHas"/>
    <property type="match status" value="1"/>
</dbReference>
<dbReference type="InterPro" id="IPR024051">
    <property type="entry name" value="AICAR_Tfase_dup_dom_sf"/>
</dbReference>
<dbReference type="InterPro" id="IPR002695">
    <property type="entry name" value="PurH-like"/>
</dbReference>
<evidence type="ECO:0000256" key="6">
    <source>
        <dbReference type="ARBA" id="ARBA00022801"/>
    </source>
</evidence>
<dbReference type="FunFam" id="3.40.50.1380:FF:000001">
    <property type="entry name" value="Bifunctional purine biosynthesis protein PurH"/>
    <property type="match status" value="1"/>
</dbReference>
<dbReference type="PANTHER" id="PTHR11692">
    <property type="entry name" value="BIFUNCTIONAL PURINE BIOSYNTHESIS PROTEIN PURH"/>
    <property type="match status" value="1"/>
</dbReference>
<evidence type="ECO:0000256" key="5">
    <source>
        <dbReference type="ARBA" id="ARBA00022755"/>
    </source>
</evidence>
<gene>
    <name evidence="10 12" type="primary">purH</name>
    <name evidence="12" type="ORF">ETAA1_20950</name>
</gene>
<dbReference type="KEGG" id="uli:ETAA1_20950"/>
<dbReference type="PROSITE" id="PS51855">
    <property type="entry name" value="MGS"/>
    <property type="match status" value="1"/>
</dbReference>
<dbReference type="PIRSF" id="PIRSF000414">
    <property type="entry name" value="AICARFT_IMPCHas"/>
    <property type="match status" value="1"/>
</dbReference>
<dbReference type="Proteomes" id="UP000319576">
    <property type="component" value="Chromosome"/>
</dbReference>
<dbReference type="FunFam" id="3.40.140.20:FF:000001">
    <property type="entry name" value="Bifunctional purine biosynthesis protein PurH"/>
    <property type="match status" value="1"/>
</dbReference>
<evidence type="ECO:0000313" key="13">
    <source>
        <dbReference type="Proteomes" id="UP000319576"/>
    </source>
</evidence>
<organism evidence="12 13">
    <name type="scientific">Urbifossiella limnaea</name>
    <dbReference type="NCBI Taxonomy" id="2528023"/>
    <lineage>
        <taxon>Bacteria</taxon>
        <taxon>Pseudomonadati</taxon>
        <taxon>Planctomycetota</taxon>
        <taxon>Planctomycetia</taxon>
        <taxon>Gemmatales</taxon>
        <taxon>Gemmataceae</taxon>
        <taxon>Urbifossiella</taxon>
    </lineage>
</organism>
<keyword evidence="13" id="KW-1185">Reference proteome</keyword>
<evidence type="ECO:0000256" key="9">
    <source>
        <dbReference type="ARBA" id="ARBA00050687"/>
    </source>
</evidence>
<comment type="pathway">
    <text evidence="1 10">Purine metabolism; IMP biosynthesis via de novo pathway; IMP from 5-formamido-1-(5-phospho-D-ribosyl)imidazole-4-carboxamide: step 1/1.</text>
</comment>
<dbReference type="GO" id="GO:0005829">
    <property type="term" value="C:cytosol"/>
    <property type="evidence" value="ECO:0007669"/>
    <property type="project" value="TreeGrafter"/>
</dbReference>
<evidence type="ECO:0000256" key="8">
    <source>
        <dbReference type="ARBA" id="ARBA00050488"/>
    </source>
</evidence>
<accession>A0A517XRL2</accession>
<dbReference type="InterPro" id="IPR011607">
    <property type="entry name" value="MGS-like_dom"/>
</dbReference>
<dbReference type="HAMAP" id="MF_00139">
    <property type="entry name" value="PurH"/>
    <property type="match status" value="1"/>
</dbReference>